<dbReference type="GO" id="GO:0006310">
    <property type="term" value="P:DNA recombination"/>
    <property type="evidence" value="ECO:0007669"/>
    <property type="project" value="UniProtKB-KW"/>
</dbReference>
<organism evidence="3 4">
    <name type="scientific">Glaciibacter psychrotolerans</name>
    <dbReference type="NCBI Taxonomy" id="670054"/>
    <lineage>
        <taxon>Bacteria</taxon>
        <taxon>Bacillati</taxon>
        <taxon>Actinomycetota</taxon>
        <taxon>Actinomycetes</taxon>
        <taxon>Micrococcales</taxon>
        <taxon>Microbacteriaceae</taxon>
        <taxon>Glaciibacter</taxon>
    </lineage>
</organism>
<dbReference type="Proteomes" id="UP000537260">
    <property type="component" value="Unassembled WGS sequence"/>
</dbReference>
<dbReference type="InterPro" id="IPR013762">
    <property type="entry name" value="Integrase-like_cat_sf"/>
</dbReference>
<name>A0A7Z0EBD0_9MICO</name>
<protein>
    <submittedName>
        <fullName evidence="3">Integrase</fullName>
    </submittedName>
</protein>
<dbReference type="SUPFAM" id="SSF56349">
    <property type="entry name" value="DNA breaking-rejoining enzymes"/>
    <property type="match status" value="1"/>
</dbReference>
<reference evidence="3 4" key="1">
    <citation type="submission" date="2020-07" db="EMBL/GenBank/DDBJ databases">
        <title>Sequencing the genomes of 1000 actinobacteria strains.</title>
        <authorList>
            <person name="Klenk H.-P."/>
        </authorList>
    </citation>
    <scope>NUCLEOTIDE SEQUENCE [LARGE SCALE GENOMIC DNA]</scope>
    <source>
        <strain evidence="3 4">LI1</strain>
    </source>
</reference>
<sequence length="333" mass="37945">MIDNEIHRLNDKFLADSEMYAHLRASDPELPDYAWNIILRYHPKVSLGQWKAVREFTIANAVQMKPRTYDTARRLMCISARFTAWVWTTTGTELTAERVYTHANVYRYLQECLPKHSESHRWGVVRQLGTIAETLANNAVTRMPAPHLPGRRPFTMPDVARMHSWAASLTTPLKRQNAWAILGLAGGAGLRSEELIDVRLSDIEVTDGRLFVKIPGKRARRIPVMHPWNRTLLSSIEDRTDPDEYAFRGYRLEEYRPRAIQTFLTDHPARVRATVSRLRSTWIVSQIDNGLPMTVLTAAAGFSSPHGLIKHLPHAKPVNLADWTGLLNGEEVI</sequence>
<dbReference type="RefSeq" id="WP_179577381.1">
    <property type="nucleotide sequence ID" value="NZ_JACCFM010000001.1"/>
</dbReference>
<comment type="caution">
    <text evidence="3">The sequence shown here is derived from an EMBL/GenBank/DDBJ whole genome shotgun (WGS) entry which is preliminary data.</text>
</comment>
<evidence type="ECO:0000259" key="2">
    <source>
        <dbReference type="PROSITE" id="PS51898"/>
    </source>
</evidence>
<dbReference type="AlphaFoldDB" id="A0A7Z0EBD0"/>
<dbReference type="GO" id="GO:0003677">
    <property type="term" value="F:DNA binding"/>
    <property type="evidence" value="ECO:0007669"/>
    <property type="project" value="InterPro"/>
</dbReference>
<dbReference type="Gene3D" id="1.10.443.10">
    <property type="entry name" value="Intergrase catalytic core"/>
    <property type="match status" value="1"/>
</dbReference>
<evidence type="ECO:0000313" key="4">
    <source>
        <dbReference type="Proteomes" id="UP000537260"/>
    </source>
</evidence>
<dbReference type="InterPro" id="IPR002104">
    <property type="entry name" value="Integrase_catalytic"/>
</dbReference>
<gene>
    <name evidence="3" type="ORF">HNR05_000265</name>
</gene>
<feature type="domain" description="Tyr recombinase" evidence="2">
    <location>
        <begin position="149"/>
        <end position="325"/>
    </location>
</feature>
<evidence type="ECO:0000313" key="3">
    <source>
        <dbReference type="EMBL" id="NYJ18474.1"/>
    </source>
</evidence>
<accession>A0A7Z0EBD0</accession>
<proteinExistence type="predicted"/>
<keyword evidence="4" id="KW-1185">Reference proteome</keyword>
<evidence type="ECO:0000256" key="1">
    <source>
        <dbReference type="ARBA" id="ARBA00023172"/>
    </source>
</evidence>
<dbReference type="PROSITE" id="PS51898">
    <property type="entry name" value="TYR_RECOMBINASE"/>
    <property type="match status" value="1"/>
</dbReference>
<dbReference type="InterPro" id="IPR011010">
    <property type="entry name" value="DNA_brk_join_enz"/>
</dbReference>
<dbReference type="EMBL" id="JACCFM010000001">
    <property type="protein sequence ID" value="NYJ18474.1"/>
    <property type="molecule type" value="Genomic_DNA"/>
</dbReference>
<keyword evidence="1" id="KW-0233">DNA recombination</keyword>
<dbReference type="GO" id="GO:0015074">
    <property type="term" value="P:DNA integration"/>
    <property type="evidence" value="ECO:0007669"/>
    <property type="project" value="InterPro"/>
</dbReference>